<protein>
    <recommendedName>
        <fullName evidence="4">Lipoprotein</fullName>
    </recommendedName>
</protein>
<sequence>MKNFLIFLTAFLIFGSTACSSNGHNTHHGEVELTQDSEAAQSLSAEDQSIIKKYKDTIHNLNFREREHANKVMKDSLSEINKIKNDSEREKLQMQIYLATAMYKEAYDLNSKMLKTRFSEARLLTQCELSYYAKKPKNEYEKCYAQVASLLEKTLKVTPKNDSEYLYGEWGYLLAMYKAGHEEYRQKMEDFIHSTQDKTLKYQFESSYELAIEQIASYQ</sequence>
<feature type="signal peptide" evidence="1">
    <location>
        <begin position="1"/>
        <end position="20"/>
    </location>
</feature>
<dbReference type="EMBL" id="JACANG010000007">
    <property type="protein sequence ID" value="MDM1718680.1"/>
    <property type="molecule type" value="Genomic_DNA"/>
</dbReference>
<dbReference type="Proteomes" id="UP001174419">
    <property type="component" value="Unassembled WGS sequence"/>
</dbReference>
<comment type="caution">
    <text evidence="2">The sequence shown here is derived from an EMBL/GenBank/DDBJ whole genome shotgun (WGS) entry which is preliminary data.</text>
</comment>
<organism evidence="2 3">
    <name type="scientific">Acinetobacter towneri</name>
    <dbReference type="NCBI Taxonomy" id="202956"/>
    <lineage>
        <taxon>Bacteria</taxon>
        <taxon>Pseudomonadati</taxon>
        <taxon>Pseudomonadota</taxon>
        <taxon>Gammaproteobacteria</taxon>
        <taxon>Moraxellales</taxon>
        <taxon>Moraxellaceae</taxon>
        <taxon>Acinetobacter</taxon>
    </lineage>
</organism>
<evidence type="ECO:0008006" key="4">
    <source>
        <dbReference type="Google" id="ProtNLM"/>
    </source>
</evidence>
<gene>
    <name evidence="2" type="ORF">HX110_05870</name>
</gene>
<dbReference type="AlphaFoldDB" id="A0AB35M1M0"/>
<evidence type="ECO:0000256" key="1">
    <source>
        <dbReference type="SAM" id="SignalP"/>
    </source>
</evidence>
<evidence type="ECO:0000313" key="3">
    <source>
        <dbReference type="Proteomes" id="UP001174419"/>
    </source>
</evidence>
<proteinExistence type="predicted"/>
<feature type="chain" id="PRO_5044191882" description="Lipoprotein" evidence="1">
    <location>
        <begin position="21"/>
        <end position="219"/>
    </location>
</feature>
<keyword evidence="1" id="KW-0732">Signal</keyword>
<evidence type="ECO:0000313" key="2">
    <source>
        <dbReference type="EMBL" id="MDM1718680.1"/>
    </source>
</evidence>
<dbReference type="RefSeq" id="WP_136144754.1">
    <property type="nucleotide sequence ID" value="NZ_CP048014.1"/>
</dbReference>
<reference evidence="2" key="1">
    <citation type="submission" date="2020-06" db="EMBL/GenBank/DDBJ databases">
        <authorList>
            <person name="Dong N."/>
        </authorList>
    </citation>
    <scope>NUCLEOTIDE SEQUENCE</scope>
    <source>
        <strain evidence="2">DF49-4</strain>
    </source>
</reference>
<name>A0AB35M1M0_9GAMM</name>
<dbReference type="PROSITE" id="PS51257">
    <property type="entry name" value="PROKAR_LIPOPROTEIN"/>
    <property type="match status" value="1"/>
</dbReference>
<accession>A0AB35M1M0</accession>
<reference evidence="2" key="2">
    <citation type="journal article" date="2022" name="Sci. Total Environ.">
        <title>Prevalence, transmission, and molecular epidemiology of tet(X)-positive bacteria among humans, animals, and environmental niches in China: An epidemiological, and genomic-based study.</title>
        <authorList>
            <person name="Dong N."/>
            <person name="Zeng Y."/>
            <person name="Cai C."/>
            <person name="Sun C."/>
            <person name="Lu J."/>
            <person name="Liu C."/>
            <person name="Zhou H."/>
            <person name="Sun Q."/>
            <person name="Shu L."/>
            <person name="Wang H."/>
            <person name="Wang Y."/>
            <person name="Wang S."/>
            <person name="Wu C."/>
            <person name="Chan E.W."/>
            <person name="Chen G."/>
            <person name="Shen Z."/>
            <person name="Chen S."/>
            <person name="Zhang R."/>
        </authorList>
    </citation>
    <scope>NUCLEOTIDE SEQUENCE</scope>
    <source>
        <strain evidence="2">DF49-4</strain>
    </source>
</reference>